<evidence type="ECO:0000313" key="1">
    <source>
        <dbReference type="EMBL" id="QHU27974.1"/>
    </source>
</evidence>
<proteinExistence type="predicted"/>
<accession>A0A6C0LEI2</accession>
<name>A0A6C0LEI2_9ZZZZ</name>
<dbReference type="EMBL" id="MN740467">
    <property type="protein sequence ID" value="QHU27974.1"/>
    <property type="molecule type" value="Genomic_DNA"/>
</dbReference>
<protein>
    <submittedName>
        <fullName evidence="1">Uncharacterized protein</fullName>
    </submittedName>
</protein>
<organism evidence="1">
    <name type="scientific">viral metagenome</name>
    <dbReference type="NCBI Taxonomy" id="1070528"/>
    <lineage>
        <taxon>unclassified sequences</taxon>
        <taxon>metagenomes</taxon>
        <taxon>organismal metagenomes</taxon>
    </lineage>
</organism>
<reference evidence="1" key="1">
    <citation type="journal article" date="2020" name="Nature">
        <title>Giant virus diversity and host interactions through global metagenomics.</title>
        <authorList>
            <person name="Schulz F."/>
            <person name="Roux S."/>
            <person name="Paez-Espino D."/>
            <person name="Jungbluth S."/>
            <person name="Walsh D.A."/>
            <person name="Denef V.J."/>
            <person name="McMahon K.D."/>
            <person name="Konstantinidis K.T."/>
            <person name="Eloe-Fadrosh E.A."/>
            <person name="Kyrpides N.C."/>
            <person name="Woyke T."/>
        </authorList>
    </citation>
    <scope>NUCLEOTIDE SEQUENCE</scope>
    <source>
        <strain evidence="1">GVMAG-M-3300027769-26</strain>
    </source>
</reference>
<sequence length="286" mass="34420">MYLMIYNNDDLYIKNDIKGIIFFILKMSDLFLQDDIIDVLKAKIDIRDYGKLKRVSMKYKRYFDLKPLIDSKKYEEIMIICGCSVEILTNIITRHVIEKYNYEEIKEITQQILKHRDRFSLSLDNKGHYILKSLITLYYNCYNNNYKGIIMSLWIFHNMCNKRMTLANLEYFIQPVISYIEDVNRENVLAQFNINDYEDDDNYNNVNNHKILICINLNIYFSIIMKRLKMIIPENSEKKIDRQMIDVINSGLRENVLEYIDFNINALSFPDYYINYVKYLCTNIML</sequence>
<dbReference type="AlphaFoldDB" id="A0A6C0LEI2"/>